<keyword evidence="2" id="KW-1185">Reference proteome</keyword>
<dbReference type="RefSeq" id="WP_090214154.1">
    <property type="nucleotide sequence ID" value="NZ_LT629780.1"/>
</dbReference>
<dbReference type="EMBL" id="LT629780">
    <property type="protein sequence ID" value="SDU25369.1"/>
    <property type="molecule type" value="Genomic_DNA"/>
</dbReference>
<sequence length="174" mass="19293">MPTTLRPLLLALLLIAAPGYAETLYQVELIVFRQAPPVDASQPVPEDWAGAAPAIAAEAQRSPALEDTARQLNETLGYPVLLHQAWQQAADDPPRAVRFAAGTPCDRHAPVEGLLSLRQERHLELELHTWVNRCDADGFLVASERLQHKRRLIPGQLTYLDHPSLGALIRVRPR</sequence>
<accession>A0A1H2H0Y0</accession>
<protein>
    <submittedName>
        <fullName evidence="1">Peptidoglycan-binding protein, CsiV</fullName>
    </submittedName>
</protein>
<dbReference type="AlphaFoldDB" id="A0A1H2H0Y0"/>
<dbReference type="InterPro" id="IPR021241">
    <property type="entry name" value="CsiV"/>
</dbReference>
<evidence type="ECO:0000313" key="1">
    <source>
        <dbReference type="EMBL" id="SDU25369.1"/>
    </source>
</evidence>
<organism evidence="1 2">
    <name type="scientific">Geopseudomonas guangdongensis</name>
    <dbReference type="NCBI Taxonomy" id="1245526"/>
    <lineage>
        <taxon>Bacteria</taxon>
        <taxon>Pseudomonadati</taxon>
        <taxon>Pseudomonadota</taxon>
        <taxon>Gammaproteobacteria</taxon>
        <taxon>Pseudomonadales</taxon>
        <taxon>Pseudomonadaceae</taxon>
        <taxon>Geopseudomonas</taxon>
    </lineage>
</organism>
<name>A0A1H2H0Y0_9GAMM</name>
<dbReference type="STRING" id="1245526.SAMN05216580_2067"/>
<dbReference type="OrthoDB" id="5566524at2"/>
<reference evidence="2" key="1">
    <citation type="submission" date="2016-10" db="EMBL/GenBank/DDBJ databases">
        <authorList>
            <person name="Varghese N."/>
            <person name="Submissions S."/>
        </authorList>
    </citation>
    <scope>NUCLEOTIDE SEQUENCE [LARGE SCALE GENOMIC DNA]</scope>
    <source>
        <strain evidence="2">CCTCC 2012022</strain>
    </source>
</reference>
<dbReference type="Pfam" id="PF10972">
    <property type="entry name" value="CsiV"/>
    <property type="match status" value="1"/>
</dbReference>
<dbReference type="Proteomes" id="UP000243063">
    <property type="component" value="Chromosome I"/>
</dbReference>
<gene>
    <name evidence="1" type="ORF">SAMN05216580_2067</name>
</gene>
<proteinExistence type="predicted"/>
<evidence type="ECO:0000313" key="2">
    <source>
        <dbReference type="Proteomes" id="UP000243063"/>
    </source>
</evidence>